<proteinExistence type="predicted"/>
<evidence type="ECO:0000259" key="6">
    <source>
        <dbReference type="PROSITE" id="PS51918"/>
    </source>
</evidence>
<keyword evidence="8" id="KW-1185">Reference proteome</keyword>
<accession>A0A4D7JPF9</accession>
<sequence>MLLRKKPVLCNYYVTYRCNASCSFCDIWEKPSPYISLEDAESNFKALKKLGVRVIDFTGGEPLLHREIGELLSLAKHYGFITTLTTNGLLYPKKYTELKGVVDMLHFSLDFESKEKHNQARRVNCYDKILDSISIAKENNERPDILMTVFPENLNEIERIYNNISLPNGLVLILNPAFDYNDINCATFNKEQLSFLRSWGKEKLIYINEAFLDLRLNGGNHIDHPVCKAGSSTVVISPFNELVGPCYHSAIDKWPIDNNLYDLYKSEEIQKVLMMEGRLPECEGCVINCYMQPSFAVNFNKYWLTAARSTFKYNFYKGTWKQLFA</sequence>
<dbReference type="InterPro" id="IPR050377">
    <property type="entry name" value="Radical_SAM_PqqE_MftC-like"/>
</dbReference>
<dbReference type="Gene3D" id="3.20.20.70">
    <property type="entry name" value="Aldolase class I"/>
    <property type="match status" value="1"/>
</dbReference>
<dbReference type="SMART" id="SM00729">
    <property type="entry name" value="Elp3"/>
    <property type="match status" value="1"/>
</dbReference>
<evidence type="ECO:0000256" key="1">
    <source>
        <dbReference type="ARBA" id="ARBA00001966"/>
    </source>
</evidence>
<dbReference type="PROSITE" id="PS51918">
    <property type="entry name" value="RADICAL_SAM"/>
    <property type="match status" value="1"/>
</dbReference>
<dbReference type="SFLD" id="SFLDG01067">
    <property type="entry name" value="SPASM/twitch_domain_containing"/>
    <property type="match status" value="1"/>
</dbReference>
<feature type="domain" description="Radical SAM core" evidence="6">
    <location>
        <begin position="4"/>
        <end position="225"/>
    </location>
</feature>
<keyword evidence="5" id="KW-0411">Iron-sulfur</keyword>
<dbReference type="CDD" id="cd01335">
    <property type="entry name" value="Radical_SAM"/>
    <property type="match status" value="1"/>
</dbReference>
<evidence type="ECO:0000313" key="8">
    <source>
        <dbReference type="Proteomes" id="UP000298616"/>
    </source>
</evidence>
<comment type="cofactor">
    <cofactor evidence="1">
        <name>[4Fe-4S] cluster</name>
        <dbReference type="ChEBI" id="CHEBI:49883"/>
    </cofactor>
</comment>
<dbReference type="SFLD" id="SFLDS00029">
    <property type="entry name" value="Radical_SAM"/>
    <property type="match status" value="1"/>
</dbReference>
<dbReference type="InterPro" id="IPR013785">
    <property type="entry name" value="Aldolase_TIM"/>
</dbReference>
<dbReference type="Pfam" id="PF04055">
    <property type="entry name" value="Radical_SAM"/>
    <property type="match status" value="1"/>
</dbReference>
<dbReference type="KEGG" id="fpf:DCC35_00055"/>
<dbReference type="OrthoDB" id="7021155at2"/>
<name>A0A4D7JPF9_9BACT</name>
<keyword evidence="2" id="KW-0949">S-adenosyl-L-methionine</keyword>
<evidence type="ECO:0000256" key="3">
    <source>
        <dbReference type="ARBA" id="ARBA00022723"/>
    </source>
</evidence>
<reference evidence="7 8" key="1">
    <citation type="submission" date="2018-04" db="EMBL/GenBank/DDBJ databases">
        <title>Complete genome uncultured novel isolate.</title>
        <authorList>
            <person name="Merlino G."/>
        </authorList>
    </citation>
    <scope>NUCLEOTIDE SEQUENCE [LARGE SCALE GENOMIC DNA]</scope>
    <source>
        <strain evidence="8">R1DC9</strain>
    </source>
</reference>
<organism evidence="7 8">
    <name type="scientific">Mangrovivirga cuniculi</name>
    <dbReference type="NCBI Taxonomy" id="2715131"/>
    <lineage>
        <taxon>Bacteria</taxon>
        <taxon>Pseudomonadati</taxon>
        <taxon>Bacteroidota</taxon>
        <taxon>Cytophagia</taxon>
        <taxon>Cytophagales</taxon>
        <taxon>Mangrovivirgaceae</taxon>
        <taxon>Mangrovivirga</taxon>
    </lineage>
</organism>
<dbReference type="InterPro" id="IPR058240">
    <property type="entry name" value="rSAM_sf"/>
</dbReference>
<protein>
    <submittedName>
        <fullName evidence="7">Radical SAM protein</fullName>
    </submittedName>
</protein>
<evidence type="ECO:0000313" key="7">
    <source>
        <dbReference type="EMBL" id="QCK13256.1"/>
    </source>
</evidence>
<dbReference type="PANTHER" id="PTHR11228">
    <property type="entry name" value="RADICAL SAM DOMAIN PROTEIN"/>
    <property type="match status" value="1"/>
</dbReference>
<keyword evidence="3" id="KW-0479">Metal-binding</keyword>
<dbReference type="AlphaFoldDB" id="A0A4D7JPF9"/>
<dbReference type="SUPFAM" id="SSF102114">
    <property type="entry name" value="Radical SAM enzymes"/>
    <property type="match status" value="1"/>
</dbReference>
<dbReference type="EMBL" id="CP028923">
    <property type="protein sequence ID" value="QCK13256.1"/>
    <property type="molecule type" value="Genomic_DNA"/>
</dbReference>
<evidence type="ECO:0000256" key="2">
    <source>
        <dbReference type="ARBA" id="ARBA00022691"/>
    </source>
</evidence>
<dbReference type="InterPro" id="IPR006638">
    <property type="entry name" value="Elp3/MiaA/NifB-like_rSAM"/>
</dbReference>
<dbReference type="GO" id="GO:0003824">
    <property type="term" value="F:catalytic activity"/>
    <property type="evidence" value="ECO:0007669"/>
    <property type="project" value="InterPro"/>
</dbReference>
<dbReference type="PANTHER" id="PTHR11228:SF7">
    <property type="entry name" value="PQQA PEPTIDE CYCLASE"/>
    <property type="match status" value="1"/>
</dbReference>
<dbReference type="GO" id="GO:0046872">
    <property type="term" value="F:metal ion binding"/>
    <property type="evidence" value="ECO:0007669"/>
    <property type="project" value="UniProtKB-KW"/>
</dbReference>
<evidence type="ECO:0000256" key="5">
    <source>
        <dbReference type="ARBA" id="ARBA00023014"/>
    </source>
</evidence>
<gene>
    <name evidence="7" type="ORF">DCC35_00055</name>
</gene>
<dbReference type="InterPro" id="IPR007197">
    <property type="entry name" value="rSAM"/>
</dbReference>
<dbReference type="GO" id="GO:0051536">
    <property type="term" value="F:iron-sulfur cluster binding"/>
    <property type="evidence" value="ECO:0007669"/>
    <property type="project" value="UniProtKB-KW"/>
</dbReference>
<evidence type="ECO:0000256" key="4">
    <source>
        <dbReference type="ARBA" id="ARBA00023004"/>
    </source>
</evidence>
<dbReference type="RefSeq" id="WP_137088854.1">
    <property type="nucleotide sequence ID" value="NZ_CP028923.1"/>
</dbReference>
<dbReference type="Proteomes" id="UP000298616">
    <property type="component" value="Chromosome"/>
</dbReference>
<keyword evidence="4" id="KW-0408">Iron</keyword>